<organism evidence="2">
    <name type="scientific">Ignisphaera aggregans</name>
    <dbReference type="NCBI Taxonomy" id="334771"/>
    <lineage>
        <taxon>Archaea</taxon>
        <taxon>Thermoproteota</taxon>
        <taxon>Thermoprotei</taxon>
        <taxon>Desulfurococcales</taxon>
        <taxon>Desulfurococcaceae</taxon>
        <taxon>Ignisphaera</taxon>
    </lineage>
</organism>
<dbReference type="EMBL" id="DTDH01000193">
    <property type="protein sequence ID" value="HGT99149.1"/>
    <property type="molecule type" value="Genomic_DNA"/>
</dbReference>
<keyword evidence="1" id="KW-0472">Membrane</keyword>
<comment type="caution">
    <text evidence="2">The sequence shown here is derived from an EMBL/GenBank/DDBJ whole genome shotgun (WGS) entry which is preliminary data.</text>
</comment>
<keyword evidence="1" id="KW-1133">Transmembrane helix</keyword>
<feature type="transmembrane region" description="Helical" evidence="1">
    <location>
        <begin position="90"/>
        <end position="108"/>
    </location>
</feature>
<feature type="transmembrane region" description="Helical" evidence="1">
    <location>
        <begin position="12"/>
        <end position="37"/>
    </location>
</feature>
<feature type="transmembrane region" description="Helical" evidence="1">
    <location>
        <begin position="339"/>
        <end position="355"/>
    </location>
</feature>
<accession>A0A7J3N0B2</accession>
<evidence type="ECO:0000313" key="2">
    <source>
        <dbReference type="EMBL" id="HGT99149.1"/>
    </source>
</evidence>
<keyword evidence="1" id="KW-0812">Transmembrane</keyword>
<protein>
    <recommendedName>
        <fullName evidence="3">ABC transporter permease</fullName>
    </recommendedName>
</protein>
<proteinExistence type="predicted"/>
<feature type="transmembrane region" description="Helical" evidence="1">
    <location>
        <begin position="361"/>
        <end position="380"/>
    </location>
</feature>
<name>A0A7J3N0B2_9CREN</name>
<feature type="transmembrane region" description="Helical" evidence="1">
    <location>
        <begin position="309"/>
        <end position="327"/>
    </location>
</feature>
<sequence length="390" mass="43879">MRWLIEILKLINIKSCILIFTSMLITSTVLLTVLGYLQSLYNIYEVIAYPEVFREKPVVVVSSYALAPFTSLVSTDVLGNMLRDVQDVEYIFYQILVIAYINNSRAVIVRGIEAKDLKIIADYRIIDGRDIDGHCFYCIWVGKNIAEELNIHVGDVIVLSSPFLSIPLILRVSGIIDAGYPYNYELLSSISLAQSIRGVAKGYVSMAVVVFSSREDYLVFVERLGLDRDRMSLMERAIVALKYIGREIRPHVYEHMTEMLVSRLGLPRDIYILISFATAFIMSIGLYMIGQSIATMNSHNLEILYEQGVSSIKIKISLAIVLVIFIATSIKLSLITTKMLSNIISLTIVGYPLKVAISKDILLATSIYILFFTLIGLATVKIHGYREETI</sequence>
<gene>
    <name evidence="2" type="ORF">ENU64_06960</name>
</gene>
<reference evidence="2" key="1">
    <citation type="journal article" date="2020" name="mSystems">
        <title>Genome- and Community-Level Interaction Insights into Carbon Utilization and Element Cycling Functions of Hydrothermarchaeota in Hydrothermal Sediment.</title>
        <authorList>
            <person name="Zhou Z."/>
            <person name="Liu Y."/>
            <person name="Xu W."/>
            <person name="Pan J."/>
            <person name="Luo Z.H."/>
            <person name="Li M."/>
        </authorList>
    </citation>
    <scope>NUCLEOTIDE SEQUENCE [LARGE SCALE GENOMIC DNA]</scope>
    <source>
        <strain evidence="2">SpSt-688</strain>
    </source>
</reference>
<dbReference type="AlphaFoldDB" id="A0A7J3N0B2"/>
<evidence type="ECO:0000256" key="1">
    <source>
        <dbReference type="SAM" id="Phobius"/>
    </source>
</evidence>
<evidence type="ECO:0008006" key="3">
    <source>
        <dbReference type="Google" id="ProtNLM"/>
    </source>
</evidence>
<feature type="transmembrane region" description="Helical" evidence="1">
    <location>
        <begin position="270"/>
        <end position="289"/>
    </location>
</feature>